<evidence type="ECO:0000256" key="5">
    <source>
        <dbReference type="SAM" id="MobiDB-lite"/>
    </source>
</evidence>
<keyword evidence="9" id="KW-1185">Reference proteome</keyword>
<evidence type="ECO:0000256" key="6">
    <source>
        <dbReference type="SAM" id="Phobius"/>
    </source>
</evidence>
<gene>
    <name evidence="8" type="ORF">HPP92_019041</name>
</gene>
<proteinExistence type="predicted"/>
<dbReference type="GO" id="GO:0016020">
    <property type="term" value="C:membrane"/>
    <property type="evidence" value="ECO:0007669"/>
    <property type="project" value="UniProtKB-SubCell"/>
</dbReference>
<comment type="subcellular location">
    <subcellularLocation>
        <location evidence="1">Membrane</location>
        <topology evidence="1">Single-pass membrane protein</topology>
    </subcellularLocation>
</comment>
<evidence type="ECO:0000256" key="1">
    <source>
        <dbReference type="ARBA" id="ARBA00004167"/>
    </source>
</evidence>
<accession>A0A835QB07</accession>
<dbReference type="Gene3D" id="2.60.40.1820">
    <property type="match status" value="1"/>
</dbReference>
<dbReference type="PANTHER" id="PTHR31234:SF2">
    <property type="entry name" value="OS05G0199100 PROTEIN"/>
    <property type="match status" value="1"/>
</dbReference>
<dbReference type="InterPro" id="IPR004864">
    <property type="entry name" value="LEA_2"/>
</dbReference>
<dbReference type="InterPro" id="IPR044839">
    <property type="entry name" value="NDR1-like"/>
</dbReference>
<dbReference type="OrthoDB" id="10250117at2759"/>
<dbReference type="EMBL" id="JADCNL010000009">
    <property type="protein sequence ID" value="KAG0467461.1"/>
    <property type="molecule type" value="Genomic_DNA"/>
</dbReference>
<reference evidence="8 9" key="1">
    <citation type="journal article" date="2020" name="Nat. Food">
        <title>A phased Vanilla planifolia genome enables genetic improvement of flavour and production.</title>
        <authorList>
            <person name="Hasing T."/>
            <person name="Tang H."/>
            <person name="Brym M."/>
            <person name="Khazi F."/>
            <person name="Huang T."/>
            <person name="Chambers A.H."/>
        </authorList>
    </citation>
    <scope>NUCLEOTIDE SEQUENCE [LARGE SCALE GENOMIC DNA]</scope>
    <source>
        <tissue evidence="8">Leaf</tissue>
    </source>
</reference>
<name>A0A835QB07_VANPL</name>
<dbReference type="AlphaFoldDB" id="A0A835QB07"/>
<feature type="compositionally biased region" description="Low complexity" evidence="5">
    <location>
        <begin position="1"/>
        <end position="15"/>
    </location>
</feature>
<evidence type="ECO:0000256" key="4">
    <source>
        <dbReference type="ARBA" id="ARBA00023136"/>
    </source>
</evidence>
<comment type="caution">
    <text evidence="8">The sequence shown here is derived from an EMBL/GenBank/DDBJ whole genome shotgun (WGS) entry which is preliminary data.</text>
</comment>
<evidence type="ECO:0000313" key="8">
    <source>
        <dbReference type="EMBL" id="KAG0467461.1"/>
    </source>
</evidence>
<dbReference type="PANTHER" id="PTHR31234">
    <property type="entry name" value="LATE EMBRYOGENESIS ABUNDANT (LEA) HYDROXYPROLINE-RICH GLYCOPROTEIN FAMILY"/>
    <property type="match status" value="1"/>
</dbReference>
<dbReference type="Pfam" id="PF03168">
    <property type="entry name" value="LEA_2"/>
    <property type="match status" value="1"/>
</dbReference>
<organism evidence="8 9">
    <name type="scientific">Vanilla planifolia</name>
    <name type="common">Vanilla</name>
    <dbReference type="NCBI Taxonomy" id="51239"/>
    <lineage>
        <taxon>Eukaryota</taxon>
        <taxon>Viridiplantae</taxon>
        <taxon>Streptophyta</taxon>
        <taxon>Embryophyta</taxon>
        <taxon>Tracheophyta</taxon>
        <taxon>Spermatophyta</taxon>
        <taxon>Magnoliopsida</taxon>
        <taxon>Liliopsida</taxon>
        <taxon>Asparagales</taxon>
        <taxon>Orchidaceae</taxon>
        <taxon>Vanilloideae</taxon>
        <taxon>Vanilleae</taxon>
        <taxon>Vanilla</taxon>
    </lineage>
</organism>
<feature type="domain" description="Late embryogenesis abundant protein LEA-2 subgroup" evidence="7">
    <location>
        <begin position="95"/>
        <end position="185"/>
    </location>
</feature>
<dbReference type="SUPFAM" id="SSF117070">
    <property type="entry name" value="LEA14-like"/>
    <property type="match status" value="1"/>
</dbReference>
<evidence type="ECO:0000259" key="7">
    <source>
        <dbReference type="Pfam" id="PF03168"/>
    </source>
</evidence>
<keyword evidence="3 6" id="KW-1133">Transmembrane helix</keyword>
<keyword evidence="2 6" id="KW-0812">Transmembrane</keyword>
<evidence type="ECO:0000256" key="2">
    <source>
        <dbReference type="ARBA" id="ARBA00022692"/>
    </source>
</evidence>
<feature type="region of interest" description="Disordered" evidence="5">
    <location>
        <begin position="1"/>
        <end position="25"/>
    </location>
</feature>
<keyword evidence="4 6" id="KW-0472">Membrane</keyword>
<sequence length="216" mass="23025">MKESPLPLAARPSPSTGQTPSGAKPSLLRRRLRPLLLCLLVLLLLLFAAVLTLALLLRPHSPRIQLVSTTVSGISPSLSLPALRLSLNLTLTLDILVYNPNRASFSHATGATALFYRSAHVGDADVLPGRIPSRGSAHVALEMTVDGTRLAAEAGNLLADAIAGEVALEANARIPGRVRILGLIRHHAVAESDCHVVIGFPNLRVKRQDCSHHTKL</sequence>
<dbReference type="Proteomes" id="UP000636800">
    <property type="component" value="Unassembled WGS sequence"/>
</dbReference>
<evidence type="ECO:0000313" key="9">
    <source>
        <dbReference type="Proteomes" id="UP000636800"/>
    </source>
</evidence>
<feature type="transmembrane region" description="Helical" evidence="6">
    <location>
        <begin position="34"/>
        <end position="57"/>
    </location>
</feature>
<protein>
    <recommendedName>
        <fullName evidence="7">Late embryogenesis abundant protein LEA-2 subgroup domain-containing protein</fullName>
    </recommendedName>
</protein>
<evidence type="ECO:0000256" key="3">
    <source>
        <dbReference type="ARBA" id="ARBA00022989"/>
    </source>
</evidence>
<dbReference type="GO" id="GO:0098542">
    <property type="term" value="P:defense response to other organism"/>
    <property type="evidence" value="ECO:0007669"/>
    <property type="project" value="InterPro"/>
</dbReference>